<name>A0A8J5VFS2_ZIZPA</name>
<gene>
    <name evidence="1" type="ORF">GUJ93_ZPchr0002g23292</name>
</gene>
<dbReference type="AlphaFoldDB" id="A0A8J5VFS2"/>
<organism evidence="1 2">
    <name type="scientific">Zizania palustris</name>
    <name type="common">Northern wild rice</name>
    <dbReference type="NCBI Taxonomy" id="103762"/>
    <lineage>
        <taxon>Eukaryota</taxon>
        <taxon>Viridiplantae</taxon>
        <taxon>Streptophyta</taxon>
        <taxon>Embryophyta</taxon>
        <taxon>Tracheophyta</taxon>
        <taxon>Spermatophyta</taxon>
        <taxon>Magnoliopsida</taxon>
        <taxon>Liliopsida</taxon>
        <taxon>Poales</taxon>
        <taxon>Poaceae</taxon>
        <taxon>BOP clade</taxon>
        <taxon>Oryzoideae</taxon>
        <taxon>Oryzeae</taxon>
        <taxon>Zizaniinae</taxon>
        <taxon>Zizania</taxon>
    </lineage>
</organism>
<reference evidence="1" key="1">
    <citation type="journal article" date="2021" name="bioRxiv">
        <title>Whole Genome Assembly and Annotation of Northern Wild Rice, Zizania palustris L., Supports a Whole Genome Duplication in the Zizania Genus.</title>
        <authorList>
            <person name="Haas M."/>
            <person name="Kono T."/>
            <person name="Macchietto M."/>
            <person name="Millas R."/>
            <person name="McGilp L."/>
            <person name="Shao M."/>
            <person name="Duquette J."/>
            <person name="Hirsch C.N."/>
            <person name="Kimball J."/>
        </authorList>
    </citation>
    <scope>NUCLEOTIDE SEQUENCE</scope>
    <source>
        <tissue evidence="1">Fresh leaf tissue</tissue>
    </source>
</reference>
<dbReference type="Proteomes" id="UP000729402">
    <property type="component" value="Unassembled WGS sequence"/>
</dbReference>
<evidence type="ECO:0000313" key="2">
    <source>
        <dbReference type="Proteomes" id="UP000729402"/>
    </source>
</evidence>
<accession>A0A8J5VFS2</accession>
<keyword evidence="2" id="KW-1185">Reference proteome</keyword>
<evidence type="ECO:0000313" key="1">
    <source>
        <dbReference type="EMBL" id="KAG8058276.1"/>
    </source>
</evidence>
<comment type="caution">
    <text evidence="1">The sequence shown here is derived from an EMBL/GenBank/DDBJ whole genome shotgun (WGS) entry which is preliminary data.</text>
</comment>
<protein>
    <submittedName>
        <fullName evidence="1">Uncharacterized protein</fullName>
    </submittedName>
</protein>
<dbReference type="EMBL" id="JAAALK010000287">
    <property type="protein sequence ID" value="KAG8058276.1"/>
    <property type="molecule type" value="Genomic_DNA"/>
</dbReference>
<reference evidence="1" key="2">
    <citation type="submission" date="2021-02" db="EMBL/GenBank/DDBJ databases">
        <authorList>
            <person name="Kimball J.A."/>
            <person name="Haas M.W."/>
            <person name="Macchietto M."/>
            <person name="Kono T."/>
            <person name="Duquette J."/>
            <person name="Shao M."/>
        </authorList>
    </citation>
    <scope>NUCLEOTIDE SEQUENCE</scope>
    <source>
        <tissue evidence="1">Fresh leaf tissue</tissue>
    </source>
</reference>
<proteinExistence type="predicted"/>
<sequence length="74" mass="8422">MSMSGCERELPRRLSSFRTGNELASLFSTLRSDVKSLLLRCIDRTQYFNETSTHQPSATTYNGSNLAFLKEQTQ</sequence>